<evidence type="ECO:0000256" key="1">
    <source>
        <dbReference type="SAM" id="MobiDB-lite"/>
    </source>
</evidence>
<reference evidence="2 3" key="1">
    <citation type="submission" date="2018-02" db="EMBL/GenBank/DDBJ databases">
        <title>Genome sequence of the basidiomycete white-rot fungus Phlebia centrifuga.</title>
        <authorList>
            <person name="Granchi Z."/>
            <person name="Peng M."/>
            <person name="de Vries R.P."/>
            <person name="Hilden K."/>
            <person name="Makela M.R."/>
            <person name="Grigoriev I."/>
            <person name="Riley R."/>
        </authorList>
    </citation>
    <scope>NUCLEOTIDE SEQUENCE [LARGE SCALE GENOMIC DNA]</scope>
    <source>
        <strain evidence="2 3">FBCC195</strain>
    </source>
</reference>
<feature type="region of interest" description="Disordered" evidence="1">
    <location>
        <begin position="366"/>
        <end position="386"/>
    </location>
</feature>
<dbReference type="AlphaFoldDB" id="A0A2R6P0N8"/>
<feature type="compositionally biased region" description="Low complexity" evidence="1">
    <location>
        <begin position="118"/>
        <end position="131"/>
    </location>
</feature>
<gene>
    <name evidence="2" type="ORF">PHLCEN_2v6038</name>
</gene>
<name>A0A2R6P0N8_9APHY</name>
<keyword evidence="3" id="KW-1185">Reference proteome</keyword>
<evidence type="ECO:0000313" key="2">
    <source>
        <dbReference type="EMBL" id="PSR82605.1"/>
    </source>
</evidence>
<dbReference type="EMBL" id="MLYV02000581">
    <property type="protein sequence ID" value="PSR82605.1"/>
    <property type="molecule type" value="Genomic_DNA"/>
</dbReference>
<accession>A0A2R6P0N8</accession>
<comment type="caution">
    <text evidence="2">The sequence shown here is derived from an EMBL/GenBank/DDBJ whole genome shotgun (WGS) entry which is preliminary data.</text>
</comment>
<sequence length="510" mass="56666">MDLDKALLLGDELNSELDAVNCGLNSVYDVVDHIPETRSWLSSSPSWDEFLGSLSFLPIENAGVERWSETVSSLESFETPELAQFISIEPVYLHQQENVVSPAEETAQPPSYSPSGDLLLSNINSPLPSGSTTDSTSLPHETHGLPSDGIFSHGILNPPRNVFPKAGQESAVPYSGSTQPPRPTALHCDDSPAHGRSKFQPLRQHLMHQQGQSPTNAPIRVIPIPIGVHGASPSPSNESFISTPHLQRDGLGPQVQLGTFPNLDSTASLTTNSGSARPAHLLPAMQYYTPIRNTPAQPQQPYRPQLAPQRIRYPLHSISHNVDPLMKHGVLSTQRLDVENVVPVLPSTSNLRKVTHRAYGKLPYQVRPGSNLKPNTTRVVRQRKKSDADATSKRYLCLHRDCPEGYYLLDGKRGRDRHMDSHYNLCRYQCSGCGLMYKRKDGAGKHATKKKCSKTHSQTPKAVEIFPSVWTQLDEVHKLRHPPVDDPFHEQYLDLMQRRHRLGTELEGAR</sequence>
<protein>
    <submittedName>
        <fullName evidence="2">Uncharacterized protein</fullName>
    </submittedName>
</protein>
<dbReference type="Proteomes" id="UP000186601">
    <property type="component" value="Unassembled WGS sequence"/>
</dbReference>
<organism evidence="2 3">
    <name type="scientific">Hermanssonia centrifuga</name>
    <dbReference type="NCBI Taxonomy" id="98765"/>
    <lineage>
        <taxon>Eukaryota</taxon>
        <taxon>Fungi</taxon>
        <taxon>Dikarya</taxon>
        <taxon>Basidiomycota</taxon>
        <taxon>Agaricomycotina</taxon>
        <taxon>Agaricomycetes</taxon>
        <taxon>Polyporales</taxon>
        <taxon>Meruliaceae</taxon>
        <taxon>Hermanssonia</taxon>
    </lineage>
</organism>
<feature type="region of interest" description="Disordered" evidence="1">
    <location>
        <begin position="99"/>
        <end position="195"/>
    </location>
</feature>
<proteinExistence type="predicted"/>
<evidence type="ECO:0000313" key="3">
    <source>
        <dbReference type="Proteomes" id="UP000186601"/>
    </source>
</evidence>